<reference evidence="1" key="1">
    <citation type="submission" date="2023-04" db="EMBL/GenBank/DDBJ databases">
        <title>Ambrosiozyma monospora NBRC 10751.</title>
        <authorList>
            <person name="Ichikawa N."/>
            <person name="Sato H."/>
            <person name="Tonouchi N."/>
        </authorList>
    </citation>
    <scope>NUCLEOTIDE SEQUENCE</scope>
    <source>
        <strain evidence="1">NBRC 10751</strain>
    </source>
</reference>
<protein>
    <submittedName>
        <fullName evidence="1">Unnamed protein product</fullName>
    </submittedName>
</protein>
<evidence type="ECO:0000313" key="2">
    <source>
        <dbReference type="Proteomes" id="UP001165064"/>
    </source>
</evidence>
<dbReference type="Proteomes" id="UP001165064">
    <property type="component" value="Unassembled WGS sequence"/>
</dbReference>
<keyword evidence="2" id="KW-1185">Reference proteome</keyword>
<gene>
    <name evidence="1" type="ORF">Amon02_000520000</name>
</gene>
<proteinExistence type="predicted"/>
<evidence type="ECO:0000313" key="1">
    <source>
        <dbReference type="EMBL" id="GME81907.1"/>
    </source>
</evidence>
<name>A0ACB5T618_AMBMO</name>
<comment type="caution">
    <text evidence="1">The sequence shown here is derived from an EMBL/GenBank/DDBJ whole genome shotgun (WGS) entry which is preliminary data.</text>
</comment>
<organism evidence="1 2">
    <name type="scientific">Ambrosiozyma monospora</name>
    <name type="common">Yeast</name>
    <name type="synonym">Endomycopsis monosporus</name>
    <dbReference type="NCBI Taxonomy" id="43982"/>
    <lineage>
        <taxon>Eukaryota</taxon>
        <taxon>Fungi</taxon>
        <taxon>Dikarya</taxon>
        <taxon>Ascomycota</taxon>
        <taxon>Saccharomycotina</taxon>
        <taxon>Pichiomycetes</taxon>
        <taxon>Pichiales</taxon>
        <taxon>Pichiaceae</taxon>
        <taxon>Ambrosiozyma</taxon>
    </lineage>
</organism>
<sequence length="190" mass="21462">MMPINMLATGIYFGIDEVVSFATDNIGRDRPKHGVRHLCFDLLNSKNYGSISQRLFKLSESFVLKFGWQESLDKWDSLSGELVSKIVGSSLFFVSNEYERATFLIKLFGRRKTVSRVNNTVNDLEHICDALNENFSYSTLDLNELQKISEANKNNRNPLKPGTLLAAAWLSSELQFLVKSTPKSSTELEG</sequence>
<accession>A0ACB5T618</accession>
<dbReference type="EMBL" id="BSXS01003765">
    <property type="protein sequence ID" value="GME81907.1"/>
    <property type="molecule type" value="Genomic_DNA"/>
</dbReference>